<name>A0A6J4P1Z8_9ACTN</name>
<sequence length="47" mass="4757">MSSAAGSAVLTLVAGCLLAVGCGFPIWSVRTPDRPNVILILADDLDG</sequence>
<reference evidence="1" key="1">
    <citation type="submission" date="2020-02" db="EMBL/GenBank/DDBJ databases">
        <authorList>
            <person name="Meier V. D."/>
        </authorList>
    </citation>
    <scope>NUCLEOTIDE SEQUENCE</scope>
    <source>
        <strain evidence="1">AVDCRST_MAG22</strain>
    </source>
</reference>
<dbReference type="AlphaFoldDB" id="A0A6J4P1Z8"/>
<gene>
    <name evidence="1" type="ORF">AVDCRST_MAG22-1437</name>
</gene>
<protein>
    <submittedName>
        <fullName evidence="1">Uncharacterized protein</fullName>
    </submittedName>
</protein>
<proteinExistence type="predicted"/>
<organism evidence="1">
    <name type="scientific">uncultured Rubrobacteraceae bacterium</name>
    <dbReference type="NCBI Taxonomy" id="349277"/>
    <lineage>
        <taxon>Bacteria</taxon>
        <taxon>Bacillati</taxon>
        <taxon>Actinomycetota</taxon>
        <taxon>Rubrobacteria</taxon>
        <taxon>Rubrobacterales</taxon>
        <taxon>Rubrobacteraceae</taxon>
        <taxon>environmental samples</taxon>
    </lineage>
</organism>
<accession>A0A6J4P1Z8</accession>
<evidence type="ECO:0000313" key="1">
    <source>
        <dbReference type="EMBL" id="CAA9404125.1"/>
    </source>
</evidence>
<dbReference type="EMBL" id="CADCUV010000058">
    <property type="protein sequence ID" value="CAA9404125.1"/>
    <property type="molecule type" value="Genomic_DNA"/>
</dbReference>